<sequence length="66" mass="7858">MSEDKELARLKRKIDRLIAKCDRKSHEFNDFEIATIRRIAHAESINDLNYLVSISIQMIFDTHKIR</sequence>
<dbReference type="EMBL" id="CP063687">
    <property type="protein sequence ID" value="QOY28056.1"/>
    <property type="molecule type" value="Genomic_DNA"/>
</dbReference>
<gene>
    <name evidence="1" type="ORF">BACVE_003043</name>
    <name evidence="2" type="ORF">BACVE_003096</name>
</gene>
<evidence type="ECO:0000313" key="3">
    <source>
        <dbReference type="Proteomes" id="UP000587477"/>
    </source>
</evidence>
<evidence type="ECO:0000313" key="2">
    <source>
        <dbReference type="EMBL" id="QOY28056.1"/>
    </source>
</evidence>
<protein>
    <submittedName>
        <fullName evidence="2">Uncharacterized protein</fullName>
    </submittedName>
</protein>
<organism evidence="2 3">
    <name type="scientific">Bacillus velezensis</name>
    <dbReference type="NCBI Taxonomy" id="492670"/>
    <lineage>
        <taxon>Bacteria</taxon>
        <taxon>Bacillati</taxon>
        <taxon>Bacillota</taxon>
        <taxon>Bacilli</taxon>
        <taxon>Bacillales</taxon>
        <taxon>Bacillaceae</taxon>
        <taxon>Bacillus</taxon>
        <taxon>Bacillus amyloliquefaciens group</taxon>
    </lineage>
</organism>
<evidence type="ECO:0000313" key="1">
    <source>
        <dbReference type="EMBL" id="QOY28003.1"/>
    </source>
</evidence>
<dbReference type="AlphaFoldDB" id="A0A7W4QG25"/>
<reference evidence="2" key="1">
    <citation type="journal article" date="2020" name="Genomics">
        <title>Complete genome sequence of Bacillus velezensis NST6 and comparison with the species belonging to operational group B. amyloliquefaciens.</title>
        <authorList>
            <person name="Choi J."/>
            <person name="Nam J."/>
            <person name="Seo M.H."/>
        </authorList>
    </citation>
    <scope>NUCLEOTIDE SEQUENCE</scope>
    <source>
        <strain evidence="2">NST6</strain>
    </source>
</reference>
<dbReference type="EMBL" id="CP063687">
    <property type="protein sequence ID" value="QOY28003.1"/>
    <property type="molecule type" value="Genomic_DNA"/>
</dbReference>
<proteinExistence type="predicted"/>
<dbReference type="RefSeq" id="WP_071181900.1">
    <property type="nucleotide sequence ID" value="NZ_JARMRO010000024.1"/>
</dbReference>
<name>A0A7W4QG25_BACVE</name>
<dbReference type="Proteomes" id="UP000587477">
    <property type="component" value="Chromosome"/>
</dbReference>
<reference evidence="3" key="2">
    <citation type="submission" date="2020-10" db="EMBL/GenBank/DDBJ databases">
        <title>Complete genome sequence of Bacillus velezensis NST6.</title>
        <authorList>
            <person name="Choi J."/>
        </authorList>
    </citation>
    <scope>NUCLEOTIDE SEQUENCE [LARGE SCALE GENOMIC DNA]</scope>
    <source>
        <strain evidence="3">NST6</strain>
    </source>
</reference>
<accession>A0A7W4QG25</accession>